<sequence length="210" mass="23332">MSENPTSEFVIPKCTGKAFRVEQGQLLRVIQHEGKQVAGLIFLNAHNFKEQFMAEFSGGLSFFHPDHLGSHYRAVELYSKVPYEQVMLTVTDNPVGDHFLGPHCTKTMMDIWGEPGHRSCSDNFTEALSEFGLELEDIYSPSVLNAFANVSIDPKGDGSVNIEPPRSVEGDYIEFRAEMDVLAVVSVCPDDISPMNDHACKAIKIQIIDP</sequence>
<proteinExistence type="predicted"/>
<feature type="domain" description="DUF1989" evidence="1">
    <location>
        <begin position="10"/>
        <end position="182"/>
    </location>
</feature>
<protein>
    <recommendedName>
        <fullName evidence="1">DUF1989 domain-containing protein</fullName>
    </recommendedName>
</protein>
<dbReference type="Pfam" id="PF09347">
    <property type="entry name" value="DUF1989"/>
    <property type="match status" value="1"/>
</dbReference>
<dbReference type="InterPro" id="IPR018959">
    <property type="entry name" value="DUF1989"/>
</dbReference>
<dbReference type="EMBL" id="UINC01000966">
    <property type="protein sequence ID" value="SUZ65722.1"/>
    <property type="molecule type" value="Genomic_DNA"/>
</dbReference>
<evidence type="ECO:0000259" key="1">
    <source>
        <dbReference type="Pfam" id="PF09347"/>
    </source>
</evidence>
<gene>
    <name evidence="2" type="ORF">METZ01_LOCUS18576</name>
</gene>
<reference evidence="2" key="1">
    <citation type="submission" date="2018-05" db="EMBL/GenBank/DDBJ databases">
        <authorList>
            <person name="Lanie J.A."/>
            <person name="Ng W.-L."/>
            <person name="Kazmierczak K.M."/>
            <person name="Andrzejewski T.M."/>
            <person name="Davidsen T.M."/>
            <person name="Wayne K.J."/>
            <person name="Tettelin H."/>
            <person name="Glass J.I."/>
            <person name="Rusch D."/>
            <person name="Podicherti R."/>
            <person name="Tsui H.-C.T."/>
            <person name="Winkler M.E."/>
        </authorList>
    </citation>
    <scope>NUCLEOTIDE SEQUENCE</scope>
</reference>
<evidence type="ECO:0000313" key="2">
    <source>
        <dbReference type="EMBL" id="SUZ65722.1"/>
    </source>
</evidence>
<organism evidence="2">
    <name type="scientific">marine metagenome</name>
    <dbReference type="NCBI Taxonomy" id="408172"/>
    <lineage>
        <taxon>unclassified sequences</taxon>
        <taxon>metagenomes</taxon>
        <taxon>ecological metagenomes</taxon>
    </lineage>
</organism>
<name>A0A381PFF8_9ZZZZ</name>
<dbReference type="AlphaFoldDB" id="A0A381PFF8"/>
<accession>A0A381PFF8</accession>
<dbReference type="PANTHER" id="PTHR31527:SF0">
    <property type="entry name" value="RE64534P"/>
    <property type="match status" value="1"/>
</dbReference>
<dbReference type="PANTHER" id="PTHR31527">
    <property type="entry name" value="RE64534P"/>
    <property type="match status" value="1"/>
</dbReference>